<evidence type="ECO:0000259" key="10">
    <source>
        <dbReference type="Pfam" id="PF20255"/>
    </source>
</evidence>
<keyword evidence="12" id="KW-1185">Reference proteome</keyword>
<dbReference type="PANTHER" id="PTHR13367:SF33">
    <property type="entry name" value="P-LOOP CONTAINING NUCLEOSIDE TRIPHOSPHATE HYDROLASE PROTEIN"/>
    <property type="match status" value="1"/>
</dbReference>
<dbReference type="InterPro" id="IPR051346">
    <property type="entry name" value="OTU_Deubiquitinase"/>
</dbReference>
<dbReference type="InterPro" id="IPR022105">
    <property type="entry name" value="DUF3645"/>
</dbReference>
<evidence type="ECO:0000256" key="3">
    <source>
        <dbReference type="ARBA" id="ARBA00022670"/>
    </source>
</evidence>
<feature type="domain" description="DUF3645" evidence="9">
    <location>
        <begin position="2387"/>
        <end position="2419"/>
    </location>
</feature>
<reference evidence="11" key="1">
    <citation type="journal article" date="2021" name="Nat. Commun.">
        <title>Genetic determinants of endophytism in the Arabidopsis root mycobiome.</title>
        <authorList>
            <person name="Mesny F."/>
            <person name="Miyauchi S."/>
            <person name="Thiergart T."/>
            <person name="Pickel B."/>
            <person name="Atanasova L."/>
            <person name="Karlsson M."/>
            <person name="Huettel B."/>
            <person name="Barry K.W."/>
            <person name="Haridas S."/>
            <person name="Chen C."/>
            <person name="Bauer D."/>
            <person name="Andreopoulos W."/>
            <person name="Pangilinan J."/>
            <person name="LaButti K."/>
            <person name="Riley R."/>
            <person name="Lipzen A."/>
            <person name="Clum A."/>
            <person name="Drula E."/>
            <person name="Henrissat B."/>
            <person name="Kohler A."/>
            <person name="Grigoriev I.V."/>
            <person name="Martin F.M."/>
            <person name="Hacquard S."/>
        </authorList>
    </citation>
    <scope>NUCLEOTIDE SEQUENCE</scope>
    <source>
        <strain evidence="11">MPI-CAGE-CH-0235</strain>
    </source>
</reference>
<dbReference type="GO" id="GO:0006508">
    <property type="term" value="P:proteolysis"/>
    <property type="evidence" value="ECO:0007669"/>
    <property type="project" value="UniProtKB-KW"/>
</dbReference>
<protein>
    <recommendedName>
        <fullName evidence="2">ubiquitinyl hydrolase 1</fullName>
        <ecNumber evidence="2">3.4.19.12</ecNumber>
    </recommendedName>
</protein>
<sequence>MSHLLEAAFHHLVLPPKLPRSFDGDDVDLVRTLGDRIQNAVDAVRGIEDTRVKNALTSSLQATRTLNERSLYQQDMLLELRLLGASSDSTWLGIHVTSQNAALIIHRDFLNDIVIFEAFQAAAPVSDVLGASHALTWDFPSRAVAIPLSTFNNDSFLNNLSRFLEQATSTAFDRFAARASKAGQKTVETRDCPSPALIVGMLMSFLEGLGGPVQINRLRKRVRDDVVLDASEVPWRRSPYWLVLRVTIGRLLQTLCDQDTDGVGLVYYKVIMCLVLAQLLRDSVGKIHPEMALMLQAKLCRRLAKLASEKSAASGSLQKAYATLLEANNDTFLEAINYAKQQVASQWHDYKAGIIRQIPILPHRLPKNLLSLDLLNSRPRLFSLLTQSVNPRQRNQSTGLRPFHEGTIFQISQLAAQHISLIDYQGEVASKSNKLRRTPEQNCTELSNIIISFIDRVGNAYLDTTLPMSRYLLKLFELWVAMDKAATEVCPLLLQFHPVFVARSLDVLCLTTVQEMERLKEVQRYIEERVASHESEGRTIFSNPRKENSFPMKFVFFTKEGKPLSDLAREIDTASNRARAQKSSDLTKLTNQYDKLSEEANALPCLCTRMPDGSWNVSGCKSCWKKRTRKRLKIQLHEDFLPVSKSGTAHRAAILLELRMPGYLASYRAATWRLYLLGSQVDSKDGGAPALLLKDFDQLKTFSKPQGPFTLASGKKSFLQTHYNMLKLPKSAGEILRSFGPEFTYFDIASGLWADQLPKVPWFQHLLSSWITTGIPDPYGSADQSSSDKPYPPSSYEIMANESKCPPNVSLHEYSAFQRVVSGRASRWLVLLIELGATNVNFSSEATMLLFNHLALQAGPSAKDPGVLREAHAVFDDEAFCAKLCDQLSGRLDSLRSSWREAHYMSIIVTFSLRLFHLCPREFRPKAEGLLSRIRSITSGWITHLRKEIRSTSEGEVARKASSFAFWAALLCRQTFSAYAHVDCPISGDDIQSFFQASIALQESLLVNIDQLPRAVRLLLDEDLSNSYKMRNQIMEWFQTHQRVLENSINETWTDSGGLGRRAYSPWRMLSHPDNWWATSQTIGTQWAASQQVHYHLLQGHLLVDGKPLGRLPLQMRQDPAVQELFQGQHLLTCPSSLLEYQLVSPVEGHQVHFGFREGRIIIRAVFKGSLLEYVPRGIFKNDTSCDLPAMLVEESVHWLNLVTGQLEMRRKPRIWSPKPSNWVLDVRQGTAFRNKGRSRFGAPSTGSGLVEPRSNVGLKIASIFKDFEDADKLTIYQSPGGILSVEMKRLEIRFTVNRKGLLECRQLGAEVDPNQDAGTLYGLSGQIVMRSLANPDQKSILVPLGNISWERRGIHVAVKVANEGHYARYSVNQLLGRLECAPEPALLYLKAALHALTSFPLPDSLTLRTGTEEARHCLLSARSQPWSPLQGFPHQFLSTIKSASPTRCYYPPGIDLYQRVKWDDDLTMSIQHEDLALLVDSILSQSQRLEVFDKRKVEPSGPQTLAGTSSHLCFRGRIRRQIYERACCATDVELLRHSAQSAFYDTDQTHWMSKESYQVYQTTRALRESVDGIGKLPRLIPLLEGWPVIGGIDSAVLEVDLEALVDVEIPASWGSFVQTCRQTDPSRSYDQYFLLALIAFGKKTNMKVVQWLVAVSRSAALKEIEAPRQASFLDFSATEQPSQDTMMSLVLAKQPQYNTAGGPKWNKKSMKGSRITLEQYQIKQREEATAVASVLLEQWPDVPHSVHEFEVMVRDLALQHTNLRLAWDSLEPEVHRLTHNRDLATYVLRVEAAALDLRASQWSVKTGSRNDIWKLKPTVLVDPALPRTQSKYRAPHLTGGLMSKGYSATPVDDLEPEKVAEQSPSVVPKRLALRDEKLPGPHSDVPDHLLVLGGIIKRFISSSKDTIRQQYGQDLQMSLTALVHDRSTSHRIRGAAIDNDIKKEIAVAQRNLRQRELRIRNSLSQAENGFEWLDAGGLWPCLSPVALLEQLRDVNSLQLGDGMKEALVNYGVLITRLQRLLRMNNALLRRDDRSLREDQEQTGHKNWKPFEHPEWLLLEIDNNLLIRESQVDVARAIISPSSGSNSVLQMNMGQGKTSCIMPMAIVMLADRSRLCRVIVPRPLLLQTAQVMQDRIGGLIDRRVHHVPFSRRSPAQTETLDLFRRIHEDTLNSGGVMLCLPEHILSFKLSGLQQLADGQLKQAKKMIVIQRWLEASCRDVLDESDFTLSVKTQLIYPSGVPTNIDGHPHRWLVVEELLFLVEGHIPYLQSRFRGGVEAVRKHQGYPIIHILRTEVEDHLNALLVQDVCEGRLPQIQLKHGADREIVTYIGLIICGVDVGEATWRRAAEALTDDIFGFKCLCLLRGLISQRLLLLCIKKRWNVQYGLHPQRPPIAVPFEAKGVPSPTAEYGHPDTALTLTCLAFYQTGLTKRQIVQTLQHVLQSDDPTAQYEVLIQEANVPAHLQHWNLINADDELQVEELWQYVRLDRNMINYFLNKFAFPAHAKQFRVKLQASGWDIPLLPHSSPSPSLTTGFSGTNDNKGMLPLNIKQDDLESLVQTNAEVLSYLLEPRNQTCYQAVDTNGTHLTETGLLGLLRDMGIRILIDAGAHILEMENHDLAKAWLDINIEAQGAVYFGHDSRIMVRARFQKNPMPLLASPFAENLEECVIYIDEAHTRGTDLKLPPNARGAVTLALGQTKDKTVQAAMRLRQLGTTQSVAFILPPEVHRSVLDLQHNSGGEYRTNQQVTSSDVVYWLLEQSCQANESMMSLHKAQGHDFLRRTNALWKHTNILDSKQERIKLLESILQHEMDTLEQLYSPWQTAKDQETTPQLGFASLQSFASRLHEKLGDLSLGTSPAFEEVEQEREVEFEIEQIRENQKPVKYNPLSFPGLDPSIANFVQTGDMVEGKSFVQAFAFVGRTRIGQKFGIHRTASRLFVSREFTRTIEGFDMLKHNDIVRPVQWILWSEKAKAAIVVVPEEAELLMPMLREPSSAGVRLLTYSAPVTKSMRLFNTLTYFTIPSLEEEQAFPLWLSIEIGILAGGLYFDYSEYKHLLTWLGVGQGSSGSAHAPAAKSAEATGLLVEEPLRFLTEWLGFRRHTVDIMQTPMGYVCQRRSLREDHAFFASNSASVRNHASNAPRNKIAPSGKDGDEGSDNDTDWEELDA</sequence>
<dbReference type="OrthoDB" id="3182339at2759"/>
<dbReference type="Pfam" id="PF12340">
    <property type="entry name" value="DUF3638"/>
    <property type="match status" value="1"/>
</dbReference>
<proteinExistence type="predicted"/>
<dbReference type="Pfam" id="PF20255">
    <property type="entry name" value="DUF6606"/>
    <property type="match status" value="1"/>
</dbReference>
<feature type="region of interest" description="Disordered" evidence="7">
    <location>
        <begin position="3133"/>
        <end position="3164"/>
    </location>
</feature>
<dbReference type="InterPro" id="IPR046541">
    <property type="entry name" value="DUF6606"/>
</dbReference>
<accession>A0A8K0WRV1</accession>
<dbReference type="InterPro" id="IPR022099">
    <property type="entry name" value="DUF3638"/>
</dbReference>
<dbReference type="Pfam" id="PF12359">
    <property type="entry name" value="DUF3645"/>
    <property type="match status" value="1"/>
</dbReference>
<evidence type="ECO:0000256" key="7">
    <source>
        <dbReference type="SAM" id="MobiDB-lite"/>
    </source>
</evidence>
<keyword evidence="5" id="KW-0378">Hydrolase</keyword>
<name>A0A8K0WRV1_9HYPO</name>
<evidence type="ECO:0000313" key="11">
    <source>
        <dbReference type="EMBL" id="KAH7316968.1"/>
    </source>
</evidence>
<evidence type="ECO:0000256" key="4">
    <source>
        <dbReference type="ARBA" id="ARBA00022786"/>
    </source>
</evidence>
<organism evidence="11 12">
    <name type="scientific">Stachybotrys elegans</name>
    <dbReference type="NCBI Taxonomy" id="80388"/>
    <lineage>
        <taxon>Eukaryota</taxon>
        <taxon>Fungi</taxon>
        <taxon>Dikarya</taxon>
        <taxon>Ascomycota</taxon>
        <taxon>Pezizomycotina</taxon>
        <taxon>Sordariomycetes</taxon>
        <taxon>Hypocreomycetidae</taxon>
        <taxon>Hypocreales</taxon>
        <taxon>Stachybotryaceae</taxon>
        <taxon>Stachybotrys</taxon>
    </lineage>
</organism>
<dbReference type="Proteomes" id="UP000813444">
    <property type="component" value="Unassembled WGS sequence"/>
</dbReference>
<evidence type="ECO:0000259" key="9">
    <source>
        <dbReference type="Pfam" id="PF12359"/>
    </source>
</evidence>
<gene>
    <name evidence="11" type="ORF">B0I35DRAFT_354831</name>
</gene>
<feature type="domain" description="DUF6606" evidence="10">
    <location>
        <begin position="9"/>
        <end position="281"/>
    </location>
</feature>
<dbReference type="InterPro" id="IPR027417">
    <property type="entry name" value="P-loop_NTPase"/>
</dbReference>
<feature type="compositionally biased region" description="Acidic residues" evidence="7">
    <location>
        <begin position="3151"/>
        <end position="3164"/>
    </location>
</feature>
<evidence type="ECO:0000256" key="5">
    <source>
        <dbReference type="ARBA" id="ARBA00022801"/>
    </source>
</evidence>
<dbReference type="GO" id="GO:0004843">
    <property type="term" value="F:cysteine-type deubiquitinase activity"/>
    <property type="evidence" value="ECO:0007669"/>
    <property type="project" value="UniProtKB-EC"/>
</dbReference>
<evidence type="ECO:0000313" key="12">
    <source>
        <dbReference type="Proteomes" id="UP000813444"/>
    </source>
</evidence>
<evidence type="ECO:0000259" key="8">
    <source>
        <dbReference type="Pfam" id="PF12340"/>
    </source>
</evidence>
<evidence type="ECO:0000256" key="1">
    <source>
        <dbReference type="ARBA" id="ARBA00000707"/>
    </source>
</evidence>
<comment type="caution">
    <text evidence="11">The sequence shown here is derived from an EMBL/GenBank/DDBJ whole genome shotgun (WGS) entry which is preliminary data.</text>
</comment>
<feature type="domain" description="DUF3638" evidence="8">
    <location>
        <begin position="2045"/>
        <end position="2268"/>
    </location>
</feature>
<keyword evidence="3" id="KW-0645">Protease</keyword>
<keyword evidence="4" id="KW-0833">Ubl conjugation pathway</keyword>
<dbReference type="EMBL" id="JAGPNK010000008">
    <property type="protein sequence ID" value="KAH7316968.1"/>
    <property type="molecule type" value="Genomic_DNA"/>
</dbReference>
<dbReference type="EC" id="3.4.19.12" evidence="2"/>
<comment type="catalytic activity">
    <reaction evidence="1">
        <text>Thiol-dependent hydrolysis of ester, thioester, amide, peptide and isopeptide bonds formed by the C-terminal Gly of ubiquitin (a 76-residue protein attached to proteins as an intracellular targeting signal).</text>
        <dbReference type="EC" id="3.4.19.12"/>
    </reaction>
</comment>
<keyword evidence="6" id="KW-0788">Thiol protease</keyword>
<evidence type="ECO:0000256" key="6">
    <source>
        <dbReference type="ARBA" id="ARBA00022807"/>
    </source>
</evidence>
<dbReference type="PANTHER" id="PTHR13367">
    <property type="entry name" value="UBIQUITIN THIOESTERASE"/>
    <property type="match status" value="1"/>
</dbReference>
<evidence type="ECO:0000256" key="2">
    <source>
        <dbReference type="ARBA" id="ARBA00012759"/>
    </source>
</evidence>
<dbReference type="SUPFAM" id="SSF52540">
    <property type="entry name" value="P-loop containing nucleoside triphosphate hydrolases"/>
    <property type="match status" value="1"/>
</dbReference>